<dbReference type="SUPFAM" id="SSF101148">
    <property type="entry name" value="Plant invertase/pectin methylesterase inhibitor"/>
    <property type="match status" value="1"/>
</dbReference>
<evidence type="ECO:0000313" key="6">
    <source>
        <dbReference type="Proteomes" id="UP000289340"/>
    </source>
</evidence>
<dbReference type="GO" id="GO:0004857">
    <property type="term" value="F:enzyme inhibitor activity"/>
    <property type="evidence" value="ECO:0007669"/>
    <property type="project" value="InterPro"/>
</dbReference>
<evidence type="ECO:0000313" key="5">
    <source>
        <dbReference type="EMBL" id="RZC22878.1"/>
    </source>
</evidence>
<keyword evidence="2" id="KW-1015">Disulfide bond</keyword>
<evidence type="ECO:0000256" key="3">
    <source>
        <dbReference type="ARBA" id="ARBA00038471"/>
    </source>
</evidence>
<dbReference type="Gramene" id="XM_028326537.1">
    <property type="protein sequence ID" value="XP_028182338.1"/>
    <property type="gene ID" value="LOC114369325"/>
</dbReference>
<feature type="domain" description="Pectinesterase inhibitor" evidence="4">
    <location>
        <begin position="60"/>
        <end position="205"/>
    </location>
</feature>
<name>A0A445LI28_GLYSO</name>
<comment type="similarity">
    <text evidence="3">Belongs to the PMEI family.</text>
</comment>
<keyword evidence="6" id="KW-1185">Reference proteome</keyword>
<dbReference type="NCBIfam" id="TIGR01614">
    <property type="entry name" value="PME_inhib"/>
    <property type="match status" value="1"/>
</dbReference>
<reference evidence="5 6" key="1">
    <citation type="submission" date="2018-09" db="EMBL/GenBank/DDBJ databases">
        <title>A high-quality reference genome of wild soybean provides a powerful tool to mine soybean genomes.</title>
        <authorList>
            <person name="Xie M."/>
            <person name="Chung C.Y.L."/>
            <person name="Li M.-W."/>
            <person name="Wong F.-L."/>
            <person name="Chan T.-F."/>
            <person name="Lam H.-M."/>
        </authorList>
    </citation>
    <scope>NUCLEOTIDE SEQUENCE [LARGE SCALE GENOMIC DNA]</scope>
    <source>
        <strain evidence="6">cv. W05</strain>
        <tissue evidence="5">Hypocotyl of etiolated seedlings</tissue>
    </source>
</reference>
<dbReference type="InterPro" id="IPR006501">
    <property type="entry name" value="Pectinesterase_inhib_dom"/>
</dbReference>
<dbReference type="FunFam" id="1.20.140.40:FF:000003">
    <property type="entry name" value="Invertase/pectin methylesterase inhibitor family protein"/>
    <property type="match status" value="1"/>
</dbReference>
<dbReference type="SMART" id="SM00856">
    <property type="entry name" value="PMEI"/>
    <property type="match status" value="1"/>
</dbReference>
<comment type="caution">
    <text evidence="5">The sequence shown here is derived from an EMBL/GenBank/DDBJ whole genome shotgun (WGS) entry which is preliminary data.</text>
</comment>
<keyword evidence="1" id="KW-0732">Signal</keyword>
<sequence length="215" mass="23441">MDHLRFNKTTLVLIGTLSCLLLSITAVPSTRVLELAPSEAPTAEPIASGISLFDNLLAKESSPMILKFCTGTENPTLCAETIAPYLTGTFDPIQALETEINATLEKAEEIAGNIKKMLDDPTTTKNAMDALGICQSQYDNILDNIKETVELVGNQNVVDAWYRFSSVLSYKEACEDAFKESPGVDMPFPEDNTKLFQLSGNCLAVMDGIVNNHKM</sequence>
<dbReference type="InterPro" id="IPR052421">
    <property type="entry name" value="PCW_Enzyme_Inhibitor"/>
</dbReference>
<gene>
    <name evidence="5" type="ORF">D0Y65_002643</name>
</gene>
<dbReference type="Proteomes" id="UP000289340">
    <property type="component" value="Chromosome 2"/>
</dbReference>
<dbReference type="CDD" id="cd15800">
    <property type="entry name" value="PMEI-like_2"/>
    <property type="match status" value="1"/>
</dbReference>
<dbReference type="AlphaFoldDB" id="A0A445LI28"/>
<dbReference type="PANTHER" id="PTHR36710">
    <property type="entry name" value="PECTINESTERASE INHIBITOR-LIKE"/>
    <property type="match status" value="1"/>
</dbReference>
<evidence type="ECO:0000259" key="4">
    <source>
        <dbReference type="SMART" id="SM00856"/>
    </source>
</evidence>
<dbReference type="Gene3D" id="1.20.140.40">
    <property type="entry name" value="Invertase/pectin methylesterase inhibitor family protein"/>
    <property type="match status" value="1"/>
</dbReference>
<dbReference type="PROSITE" id="PS51257">
    <property type="entry name" value="PROKAR_LIPOPROTEIN"/>
    <property type="match status" value="1"/>
</dbReference>
<dbReference type="SMR" id="A0A445LI28"/>
<protein>
    <recommendedName>
        <fullName evidence="4">Pectinesterase inhibitor domain-containing protein</fullName>
    </recommendedName>
</protein>
<accession>A0A445LI28</accession>
<proteinExistence type="inferred from homology"/>
<dbReference type="Pfam" id="PF04043">
    <property type="entry name" value="PMEI"/>
    <property type="match status" value="1"/>
</dbReference>
<evidence type="ECO:0000256" key="1">
    <source>
        <dbReference type="ARBA" id="ARBA00022729"/>
    </source>
</evidence>
<dbReference type="EMBL" id="QZWG01000002">
    <property type="protein sequence ID" value="RZC22878.1"/>
    <property type="molecule type" value="Genomic_DNA"/>
</dbReference>
<organism evidence="5 6">
    <name type="scientific">Glycine soja</name>
    <name type="common">Wild soybean</name>
    <dbReference type="NCBI Taxonomy" id="3848"/>
    <lineage>
        <taxon>Eukaryota</taxon>
        <taxon>Viridiplantae</taxon>
        <taxon>Streptophyta</taxon>
        <taxon>Embryophyta</taxon>
        <taxon>Tracheophyta</taxon>
        <taxon>Spermatophyta</taxon>
        <taxon>Magnoliopsida</taxon>
        <taxon>eudicotyledons</taxon>
        <taxon>Gunneridae</taxon>
        <taxon>Pentapetalae</taxon>
        <taxon>rosids</taxon>
        <taxon>fabids</taxon>
        <taxon>Fabales</taxon>
        <taxon>Fabaceae</taxon>
        <taxon>Papilionoideae</taxon>
        <taxon>50 kb inversion clade</taxon>
        <taxon>NPAAA clade</taxon>
        <taxon>indigoferoid/millettioid clade</taxon>
        <taxon>Phaseoleae</taxon>
        <taxon>Glycine</taxon>
        <taxon>Glycine subgen. Soja</taxon>
    </lineage>
</organism>
<evidence type="ECO:0000256" key="2">
    <source>
        <dbReference type="ARBA" id="ARBA00023157"/>
    </source>
</evidence>
<dbReference type="InterPro" id="IPR035513">
    <property type="entry name" value="Invertase/methylesterase_inhib"/>
</dbReference>
<dbReference type="PANTHER" id="PTHR36710:SF21">
    <property type="entry name" value="PECTINESTERASE INHIBITOR DOMAIN-CONTAINING PROTEIN"/>
    <property type="match status" value="1"/>
</dbReference>